<evidence type="ECO:0008006" key="4">
    <source>
        <dbReference type="Google" id="ProtNLM"/>
    </source>
</evidence>
<evidence type="ECO:0000256" key="1">
    <source>
        <dbReference type="SAM" id="SignalP"/>
    </source>
</evidence>
<protein>
    <recommendedName>
        <fullName evidence="4">Lipoprotein</fullName>
    </recommendedName>
</protein>
<dbReference type="PROSITE" id="PS51257">
    <property type="entry name" value="PROKAR_LIPOPROTEIN"/>
    <property type="match status" value="1"/>
</dbReference>
<accession>A0A7L4ZNM1</accession>
<proteinExistence type="predicted"/>
<feature type="signal peptide" evidence="1">
    <location>
        <begin position="1"/>
        <end position="28"/>
    </location>
</feature>
<name>A0A7L4ZNM1_9FLAO</name>
<dbReference type="KEGG" id="kan:IMCC3317_34860"/>
<evidence type="ECO:0000313" key="3">
    <source>
        <dbReference type="Proteomes" id="UP000464657"/>
    </source>
</evidence>
<dbReference type="EMBL" id="CP019288">
    <property type="protein sequence ID" value="QHI38100.1"/>
    <property type="molecule type" value="Genomic_DNA"/>
</dbReference>
<sequence length="185" mass="20599">MFINPKALIMRKLHLLLIFTTIFFVACSNDTENLTNDTLQPLNFSLLSPDKVSIANSVEELNDRITNQKGTIIDIVYEKATDQSIVATIHYELEGFEFAILFVRGITDFKFEKDTVIKFEQDTEISKSTNQDDIYISCSGGNCCYPSGTYNPNNGAITTSCKCEGGNNSVCVMRISKKAPEVTPN</sequence>
<evidence type="ECO:0000313" key="2">
    <source>
        <dbReference type="EMBL" id="QHI38100.1"/>
    </source>
</evidence>
<dbReference type="AlphaFoldDB" id="A0A7L4ZNM1"/>
<organism evidence="2 3">
    <name type="scientific">Kordia antarctica</name>
    <dbReference type="NCBI Taxonomy" id="1218801"/>
    <lineage>
        <taxon>Bacteria</taxon>
        <taxon>Pseudomonadati</taxon>
        <taxon>Bacteroidota</taxon>
        <taxon>Flavobacteriia</taxon>
        <taxon>Flavobacteriales</taxon>
        <taxon>Flavobacteriaceae</taxon>
        <taxon>Kordia</taxon>
    </lineage>
</organism>
<dbReference type="Proteomes" id="UP000464657">
    <property type="component" value="Chromosome"/>
</dbReference>
<feature type="chain" id="PRO_5029861402" description="Lipoprotein" evidence="1">
    <location>
        <begin position="29"/>
        <end position="185"/>
    </location>
</feature>
<keyword evidence="3" id="KW-1185">Reference proteome</keyword>
<reference evidence="2 3" key="1">
    <citation type="journal article" date="2013" name="Int. J. Syst. Evol. Microbiol.">
        <title>Kordia antarctica sp. nov., isolated from Antarctic seawater.</title>
        <authorList>
            <person name="Baek K."/>
            <person name="Choi A."/>
            <person name="Kang I."/>
            <person name="Lee K."/>
            <person name="Cho J.C."/>
        </authorList>
    </citation>
    <scope>NUCLEOTIDE SEQUENCE [LARGE SCALE GENOMIC DNA]</scope>
    <source>
        <strain evidence="2 3">IMCC3317</strain>
    </source>
</reference>
<keyword evidence="1" id="KW-0732">Signal</keyword>
<gene>
    <name evidence="2" type="ORF">IMCC3317_34860</name>
</gene>